<evidence type="ECO:0000313" key="3">
    <source>
        <dbReference type="Proteomes" id="UP001172743"/>
    </source>
</evidence>
<dbReference type="EMBL" id="JAUHTQ010000001">
    <property type="protein sequence ID" value="MDN4492390.1"/>
    <property type="molecule type" value="Genomic_DNA"/>
</dbReference>
<name>A0ABT8GLV0_9BACL</name>
<comment type="caution">
    <text evidence="2">The sequence shown here is derived from an EMBL/GenBank/DDBJ whole genome shotgun (WGS) entry which is preliminary data.</text>
</comment>
<dbReference type="Proteomes" id="UP001172743">
    <property type="component" value="Unassembled WGS sequence"/>
</dbReference>
<keyword evidence="1" id="KW-0472">Membrane</keyword>
<feature type="transmembrane region" description="Helical" evidence="1">
    <location>
        <begin position="50"/>
        <end position="68"/>
    </location>
</feature>
<keyword evidence="1" id="KW-0812">Transmembrane</keyword>
<dbReference type="RefSeq" id="WP_301136482.1">
    <property type="nucleotide sequence ID" value="NZ_JAUHTQ010000001.1"/>
</dbReference>
<keyword evidence="3" id="KW-1185">Reference proteome</keyword>
<protein>
    <submittedName>
        <fullName evidence="2">Uncharacterized protein</fullName>
    </submittedName>
</protein>
<keyword evidence="1" id="KW-1133">Transmembrane helix</keyword>
<accession>A0ABT8GLV0</accession>
<organism evidence="2 3">
    <name type="scientific">Ureibacillus aquaedulcis</name>
    <dbReference type="NCBI Taxonomy" id="3058421"/>
    <lineage>
        <taxon>Bacteria</taxon>
        <taxon>Bacillati</taxon>
        <taxon>Bacillota</taxon>
        <taxon>Bacilli</taxon>
        <taxon>Bacillales</taxon>
        <taxon>Caryophanaceae</taxon>
        <taxon>Ureibacillus</taxon>
    </lineage>
</organism>
<gene>
    <name evidence="2" type="ORF">QYB95_02440</name>
</gene>
<sequence length="69" mass="8032">MQVMLAKCIMNISIVMHFTGTFVKVIARNYEQFVKTLSLCETFYRLKLSFIYLFAIIIKAEMLFTLAAL</sequence>
<proteinExistence type="predicted"/>
<reference evidence="2" key="1">
    <citation type="submission" date="2023-07" db="EMBL/GenBank/DDBJ databases">
        <title>Ureibacillus sp. isolated from freshwater well.</title>
        <authorList>
            <person name="Kirdat K."/>
            <person name="Bhatt A."/>
            <person name="Teware R."/>
            <person name="Bhavsar Y."/>
            <person name="Yadav A."/>
        </authorList>
    </citation>
    <scope>NUCLEOTIDE SEQUENCE</scope>
    <source>
        <strain evidence="2">BA0131</strain>
    </source>
</reference>
<evidence type="ECO:0000313" key="2">
    <source>
        <dbReference type="EMBL" id="MDN4492390.1"/>
    </source>
</evidence>
<evidence type="ECO:0000256" key="1">
    <source>
        <dbReference type="SAM" id="Phobius"/>
    </source>
</evidence>